<dbReference type="STRING" id="1229726.GRFL_2346"/>
<dbReference type="InterPro" id="IPR021314">
    <property type="entry name" value="DUF2911"/>
</dbReference>
<reference evidence="1 2" key="1">
    <citation type="submission" date="2016-07" db="EMBL/GenBank/DDBJ databases">
        <title>Multi-omics approach to identify versatile polysaccharide utilization systems of a marine flavobacterium Gramella flava.</title>
        <authorList>
            <person name="Tang K."/>
        </authorList>
    </citation>
    <scope>NUCLEOTIDE SEQUENCE [LARGE SCALE GENOMIC DNA]</scope>
    <source>
        <strain evidence="1 2">JLT2011</strain>
    </source>
</reference>
<proteinExistence type="predicted"/>
<organism evidence="1 2">
    <name type="scientific">Christiangramia flava JLT2011</name>
    <dbReference type="NCBI Taxonomy" id="1229726"/>
    <lineage>
        <taxon>Bacteria</taxon>
        <taxon>Pseudomonadati</taxon>
        <taxon>Bacteroidota</taxon>
        <taxon>Flavobacteriia</taxon>
        <taxon>Flavobacteriales</taxon>
        <taxon>Flavobacteriaceae</taxon>
        <taxon>Christiangramia</taxon>
    </lineage>
</organism>
<evidence type="ECO:0000313" key="1">
    <source>
        <dbReference type="EMBL" id="APU69070.1"/>
    </source>
</evidence>
<dbReference type="Pfam" id="PF11138">
    <property type="entry name" value="DUF2911"/>
    <property type="match status" value="1"/>
</dbReference>
<name>A0A1L7I651_9FLAO</name>
<sequence>MNRTGKLLLKILGGVLVLGFVLLMIVRYNTKAHSPEDTVTYEGKDLKMEVFYNRPYKKGREIFGKLVPYDTVWRTGANEATTFETNEDILVDGSLLKAGKYTLWTIPMPSSWKVIFNDHMYPWGINMDKQAYRDPQYDALVLERPVERIPGPLEQFTISFENSGEFVNMTLAWDQTSVSIPIKEETPDGASTEISQIENVTRPGEDSM</sequence>
<accession>A0A1L7I651</accession>
<dbReference type="RefSeq" id="WP_083644768.1">
    <property type="nucleotide sequence ID" value="NZ_AMRU01000011.1"/>
</dbReference>
<protein>
    <submittedName>
        <fullName evidence="1">Uncharacterized protein</fullName>
    </submittedName>
</protein>
<evidence type="ECO:0000313" key="2">
    <source>
        <dbReference type="Proteomes" id="UP000186230"/>
    </source>
</evidence>
<keyword evidence="2" id="KW-1185">Reference proteome</keyword>
<dbReference type="EMBL" id="CP016359">
    <property type="protein sequence ID" value="APU69070.1"/>
    <property type="molecule type" value="Genomic_DNA"/>
</dbReference>
<dbReference type="KEGG" id="gfl:GRFL_2346"/>
<dbReference type="Proteomes" id="UP000186230">
    <property type="component" value="Chromosome"/>
</dbReference>
<gene>
    <name evidence="1" type="ORF">GRFL_2346</name>
</gene>
<dbReference type="AlphaFoldDB" id="A0A1L7I651"/>
<dbReference type="OrthoDB" id="187854at2"/>